<dbReference type="EC" id="3.6.1.55" evidence="11"/>
<dbReference type="AlphaFoldDB" id="A0A413RKB4"/>
<sequence>MYRWHAPPPRLDIRRLRPRATRVWEAPLVSPIKQFEVVGAVIVADGLVLCAQRGPMGSLAGMWEFPGGKIEPGETPRAALEREISEELRCVVSVRDQVATTRHEYPFGIVTLTTFYCDLLDGTPTLTEHAEVRWLPPGELRGLDWAPADIPAVEKISADLVA</sequence>
<evidence type="ECO:0000256" key="5">
    <source>
        <dbReference type="ARBA" id="ARBA00022723"/>
    </source>
</evidence>
<dbReference type="GO" id="GO:0044716">
    <property type="term" value="F:8-oxo-GDP phosphatase activity"/>
    <property type="evidence" value="ECO:0007669"/>
    <property type="project" value="TreeGrafter"/>
</dbReference>
<evidence type="ECO:0000313" key="13">
    <source>
        <dbReference type="EMBL" id="RHA39532.1"/>
    </source>
</evidence>
<dbReference type="InterPro" id="IPR020476">
    <property type="entry name" value="Nudix_hydrolase"/>
</dbReference>
<dbReference type="InterPro" id="IPR000086">
    <property type="entry name" value="NUDIX_hydrolase_dom"/>
</dbReference>
<dbReference type="Pfam" id="PF14815">
    <property type="entry name" value="NUDIX_4"/>
    <property type="match status" value="1"/>
</dbReference>
<dbReference type="GO" id="GO:0046872">
    <property type="term" value="F:metal ion binding"/>
    <property type="evidence" value="ECO:0007669"/>
    <property type="project" value="UniProtKB-KW"/>
</dbReference>
<organism evidence="13 14">
    <name type="scientific">Cellulomonas rhizosphaerae</name>
    <dbReference type="NCBI Taxonomy" id="2293719"/>
    <lineage>
        <taxon>Bacteria</taxon>
        <taxon>Bacillati</taxon>
        <taxon>Actinomycetota</taxon>
        <taxon>Actinomycetes</taxon>
        <taxon>Micrococcales</taxon>
        <taxon>Cellulomonadaceae</taxon>
        <taxon>Cellulomonas</taxon>
    </lineage>
</organism>
<comment type="cofactor">
    <cofactor evidence="1">
        <name>Mg(2+)</name>
        <dbReference type="ChEBI" id="CHEBI:18420"/>
    </cofactor>
</comment>
<protein>
    <recommendedName>
        <fullName evidence="11">8-oxo-dGTP diphosphatase</fullName>
        <ecNumber evidence="11">3.6.1.55</ecNumber>
    </recommendedName>
</protein>
<evidence type="ECO:0000313" key="14">
    <source>
        <dbReference type="Proteomes" id="UP000283374"/>
    </source>
</evidence>
<dbReference type="InterPro" id="IPR029119">
    <property type="entry name" value="MutY_C"/>
</dbReference>
<dbReference type="GO" id="GO:0044715">
    <property type="term" value="F:8-oxo-dGDP phosphatase activity"/>
    <property type="evidence" value="ECO:0007669"/>
    <property type="project" value="TreeGrafter"/>
</dbReference>
<keyword evidence="8" id="KW-0460">Magnesium</keyword>
<keyword evidence="4" id="KW-0235">DNA replication</keyword>
<dbReference type="CDD" id="cd03425">
    <property type="entry name" value="NUDIX_MutT_NudA_like"/>
    <property type="match status" value="1"/>
</dbReference>
<feature type="domain" description="Nudix hydrolase" evidence="12">
    <location>
        <begin position="33"/>
        <end position="157"/>
    </location>
</feature>
<evidence type="ECO:0000256" key="4">
    <source>
        <dbReference type="ARBA" id="ARBA00022705"/>
    </source>
</evidence>
<dbReference type="InterPro" id="IPR047127">
    <property type="entry name" value="MutT-like"/>
</dbReference>
<proteinExistence type="inferred from homology"/>
<evidence type="ECO:0000256" key="6">
    <source>
        <dbReference type="ARBA" id="ARBA00022763"/>
    </source>
</evidence>
<keyword evidence="7 13" id="KW-0378">Hydrolase</keyword>
<dbReference type="EMBL" id="QWKP01000204">
    <property type="protein sequence ID" value="RHA39532.1"/>
    <property type="molecule type" value="Genomic_DNA"/>
</dbReference>
<dbReference type="GO" id="GO:0006281">
    <property type="term" value="P:DNA repair"/>
    <property type="evidence" value="ECO:0007669"/>
    <property type="project" value="UniProtKB-KW"/>
</dbReference>
<reference evidence="13 14" key="1">
    <citation type="submission" date="2018-08" db="EMBL/GenBank/DDBJ databases">
        <title>Cellulomonas rhizosphaerae sp. nov., a novel actinomycete isolated from soil.</title>
        <authorList>
            <person name="Tian Y."/>
        </authorList>
    </citation>
    <scope>NUCLEOTIDE SEQUENCE [LARGE SCALE GENOMIC DNA]</scope>
    <source>
        <strain evidence="13 14">NEAU-TCZ24</strain>
    </source>
</reference>
<evidence type="ECO:0000256" key="7">
    <source>
        <dbReference type="ARBA" id="ARBA00022801"/>
    </source>
</evidence>
<evidence type="ECO:0000256" key="2">
    <source>
        <dbReference type="ARBA" id="ARBA00005582"/>
    </source>
</evidence>
<dbReference type="GO" id="GO:0035539">
    <property type="term" value="F:8-oxo-7,8-dihydrodeoxyguanosine triphosphate pyrophosphatase activity"/>
    <property type="evidence" value="ECO:0007669"/>
    <property type="project" value="UniProtKB-EC"/>
</dbReference>
<dbReference type="PANTHER" id="PTHR47707">
    <property type="entry name" value="8-OXO-DGTP DIPHOSPHATASE"/>
    <property type="match status" value="1"/>
</dbReference>
<evidence type="ECO:0000256" key="8">
    <source>
        <dbReference type="ARBA" id="ARBA00022842"/>
    </source>
</evidence>
<gene>
    <name evidence="13" type="ORF">D1825_11820</name>
</gene>
<dbReference type="PANTHER" id="PTHR47707:SF1">
    <property type="entry name" value="NUDIX HYDROLASE FAMILY PROTEIN"/>
    <property type="match status" value="1"/>
</dbReference>
<dbReference type="Gene3D" id="3.90.79.10">
    <property type="entry name" value="Nucleoside Triphosphate Pyrophosphohydrolase"/>
    <property type="match status" value="1"/>
</dbReference>
<comment type="caution">
    <text evidence="13">The sequence shown here is derived from an EMBL/GenBank/DDBJ whole genome shotgun (WGS) entry which is preliminary data.</text>
</comment>
<evidence type="ECO:0000256" key="1">
    <source>
        <dbReference type="ARBA" id="ARBA00001946"/>
    </source>
</evidence>
<keyword evidence="6" id="KW-0227">DNA damage</keyword>
<keyword evidence="14" id="KW-1185">Reference proteome</keyword>
<dbReference type="GO" id="GO:0006260">
    <property type="term" value="P:DNA replication"/>
    <property type="evidence" value="ECO:0007669"/>
    <property type="project" value="UniProtKB-KW"/>
</dbReference>
<comment type="catalytic activity">
    <reaction evidence="10">
        <text>8-oxo-dGTP + H2O = 8-oxo-dGMP + diphosphate + H(+)</text>
        <dbReference type="Rhea" id="RHEA:31575"/>
        <dbReference type="ChEBI" id="CHEBI:15377"/>
        <dbReference type="ChEBI" id="CHEBI:15378"/>
        <dbReference type="ChEBI" id="CHEBI:33019"/>
        <dbReference type="ChEBI" id="CHEBI:63224"/>
        <dbReference type="ChEBI" id="CHEBI:77896"/>
        <dbReference type="EC" id="3.6.1.55"/>
    </reaction>
</comment>
<dbReference type="GO" id="GO:0008413">
    <property type="term" value="F:8-oxo-7,8-dihydroguanosine triphosphate pyrophosphatase activity"/>
    <property type="evidence" value="ECO:0007669"/>
    <property type="project" value="TreeGrafter"/>
</dbReference>
<dbReference type="OrthoDB" id="9786141at2"/>
<evidence type="ECO:0000256" key="9">
    <source>
        <dbReference type="ARBA" id="ARBA00023204"/>
    </source>
</evidence>
<accession>A0A413RKB4</accession>
<evidence type="ECO:0000256" key="11">
    <source>
        <dbReference type="ARBA" id="ARBA00038905"/>
    </source>
</evidence>
<dbReference type="Proteomes" id="UP000283374">
    <property type="component" value="Unassembled WGS sequence"/>
</dbReference>
<dbReference type="SUPFAM" id="SSF55811">
    <property type="entry name" value="Nudix"/>
    <property type="match status" value="1"/>
</dbReference>
<name>A0A413RKB4_9CELL</name>
<dbReference type="InterPro" id="IPR015797">
    <property type="entry name" value="NUDIX_hydrolase-like_dom_sf"/>
</dbReference>
<evidence type="ECO:0000256" key="10">
    <source>
        <dbReference type="ARBA" id="ARBA00035861"/>
    </source>
</evidence>
<dbReference type="PRINTS" id="PR00502">
    <property type="entry name" value="NUDIXFAMILY"/>
</dbReference>
<dbReference type="PROSITE" id="PS51462">
    <property type="entry name" value="NUDIX"/>
    <property type="match status" value="1"/>
</dbReference>
<comment type="similarity">
    <text evidence="2">Belongs to the Nudix hydrolase family.</text>
</comment>
<keyword evidence="5" id="KW-0479">Metal-binding</keyword>
<keyword evidence="3" id="KW-0515">Mutator protein</keyword>
<keyword evidence="9" id="KW-0234">DNA repair</keyword>
<evidence type="ECO:0000256" key="3">
    <source>
        <dbReference type="ARBA" id="ARBA00022457"/>
    </source>
</evidence>
<evidence type="ECO:0000259" key="12">
    <source>
        <dbReference type="PROSITE" id="PS51462"/>
    </source>
</evidence>